<keyword evidence="3 6" id="KW-0812">Transmembrane</keyword>
<evidence type="ECO:0000259" key="7">
    <source>
        <dbReference type="Pfam" id="PF04138"/>
    </source>
</evidence>
<dbReference type="AlphaFoldDB" id="A0A3B0XCT9"/>
<accession>A0A3B0XCT9</accession>
<keyword evidence="5 6" id="KW-0472">Membrane</keyword>
<evidence type="ECO:0000256" key="2">
    <source>
        <dbReference type="ARBA" id="ARBA00009399"/>
    </source>
</evidence>
<evidence type="ECO:0000256" key="6">
    <source>
        <dbReference type="SAM" id="Phobius"/>
    </source>
</evidence>
<dbReference type="GO" id="GO:0000271">
    <property type="term" value="P:polysaccharide biosynthetic process"/>
    <property type="evidence" value="ECO:0007669"/>
    <property type="project" value="InterPro"/>
</dbReference>
<feature type="transmembrane region" description="Helical" evidence="6">
    <location>
        <begin position="53"/>
        <end position="73"/>
    </location>
</feature>
<dbReference type="Pfam" id="PF04138">
    <property type="entry name" value="GtrA_DPMS_TM"/>
    <property type="match status" value="1"/>
</dbReference>
<reference evidence="8" key="1">
    <citation type="submission" date="2018-06" db="EMBL/GenBank/DDBJ databases">
        <authorList>
            <person name="Zhirakovskaya E."/>
        </authorList>
    </citation>
    <scope>NUCLEOTIDE SEQUENCE</scope>
</reference>
<evidence type="ECO:0000256" key="5">
    <source>
        <dbReference type="ARBA" id="ARBA00023136"/>
    </source>
</evidence>
<feature type="transmembrane region" description="Helical" evidence="6">
    <location>
        <begin position="25"/>
        <end position="47"/>
    </location>
</feature>
<comment type="similarity">
    <text evidence="2">Belongs to the GtrA family.</text>
</comment>
<evidence type="ECO:0000313" key="8">
    <source>
        <dbReference type="EMBL" id="VAW66115.1"/>
    </source>
</evidence>
<feature type="transmembrane region" description="Helical" evidence="6">
    <location>
        <begin position="113"/>
        <end position="132"/>
    </location>
</feature>
<keyword evidence="4 6" id="KW-1133">Transmembrane helix</keyword>
<dbReference type="InterPro" id="IPR051401">
    <property type="entry name" value="GtrA_CellWall_Glycosyl"/>
</dbReference>
<organism evidence="8">
    <name type="scientific">hydrothermal vent metagenome</name>
    <dbReference type="NCBI Taxonomy" id="652676"/>
    <lineage>
        <taxon>unclassified sequences</taxon>
        <taxon>metagenomes</taxon>
        <taxon>ecological metagenomes</taxon>
    </lineage>
</organism>
<dbReference type="PANTHER" id="PTHR38459">
    <property type="entry name" value="PROPHAGE BACTOPRENOL-LINKED GLUCOSE TRANSLOCASE HOMOLOG"/>
    <property type="match status" value="1"/>
</dbReference>
<name>A0A3B0XCT9_9ZZZZ</name>
<comment type="subcellular location">
    <subcellularLocation>
        <location evidence="1">Membrane</location>
        <topology evidence="1">Multi-pass membrane protein</topology>
    </subcellularLocation>
</comment>
<dbReference type="GO" id="GO:0005886">
    <property type="term" value="C:plasma membrane"/>
    <property type="evidence" value="ECO:0007669"/>
    <property type="project" value="TreeGrafter"/>
</dbReference>
<protein>
    <recommendedName>
        <fullName evidence="7">GtrA/DPMS transmembrane domain-containing protein</fullName>
    </recommendedName>
</protein>
<dbReference type="EMBL" id="UOFH01000336">
    <property type="protein sequence ID" value="VAW66115.1"/>
    <property type="molecule type" value="Genomic_DNA"/>
</dbReference>
<feature type="transmembrane region" description="Helical" evidence="6">
    <location>
        <begin position="85"/>
        <end position="107"/>
    </location>
</feature>
<dbReference type="PANTHER" id="PTHR38459:SF1">
    <property type="entry name" value="PROPHAGE BACTOPRENOL-LINKED GLUCOSE TRANSLOCASE HOMOLOG"/>
    <property type="match status" value="1"/>
</dbReference>
<proteinExistence type="inferred from homology"/>
<evidence type="ECO:0000256" key="3">
    <source>
        <dbReference type="ARBA" id="ARBA00022692"/>
    </source>
</evidence>
<dbReference type="InterPro" id="IPR007267">
    <property type="entry name" value="GtrA_DPMS_TM"/>
</dbReference>
<evidence type="ECO:0000256" key="1">
    <source>
        <dbReference type="ARBA" id="ARBA00004141"/>
    </source>
</evidence>
<gene>
    <name evidence="8" type="ORF">MNBD_GAMMA08-2380</name>
</gene>
<evidence type="ECO:0000256" key="4">
    <source>
        <dbReference type="ARBA" id="ARBA00022989"/>
    </source>
</evidence>
<sequence>MYNGTNSAFCTQSRMIKNHPKVPKFFFVGLVSTASHYVVLYILFMWFKVELVLATSFGALVGAAVNYLLNYFYTFDSQRKHFRAARVFILVVGIGMSINALIVWLVFHQLSQTALLSQISATLITFIWNYLAHKRWTF</sequence>
<feature type="domain" description="GtrA/DPMS transmembrane" evidence="7">
    <location>
        <begin position="24"/>
        <end position="138"/>
    </location>
</feature>